<keyword evidence="1" id="KW-0175">Coiled coil</keyword>
<sequence>MKVKLDNFYEIGETSTTTFQKVFGKKNLGRVRYFGRTITKISPKKNKKIDEIKKQNEEKVTTLKIELDDIKQKVQGLEDIVKFMLRQTSPDMNIDEALSLLRFKQLSANSA</sequence>
<comment type="caution">
    <text evidence="2">The sequence shown here is derived from an EMBL/GenBank/DDBJ whole genome shotgun (WGS) entry which is preliminary data.</text>
</comment>
<name>A0A445AQQ3_ARAHY</name>
<dbReference type="AlphaFoldDB" id="A0A445AQQ3"/>
<organism evidence="2 3">
    <name type="scientific">Arachis hypogaea</name>
    <name type="common">Peanut</name>
    <dbReference type="NCBI Taxonomy" id="3818"/>
    <lineage>
        <taxon>Eukaryota</taxon>
        <taxon>Viridiplantae</taxon>
        <taxon>Streptophyta</taxon>
        <taxon>Embryophyta</taxon>
        <taxon>Tracheophyta</taxon>
        <taxon>Spermatophyta</taxon>
        <taxon>Magnoliopsida</taxon>
        <taxon>eudicotyledons</taxon>
        <taxon>Gunneridae</taxon>
        <taxon>Pentapetalae</taxon>
        <taxon>rosids</taxon>
        <taxon>fabids</taxon>
        <taxon>Fabales</taxon>
        <taxon>Fabaceae</taxon>
        <taxon>Papilionoideae</taxon>
        <taxon>50 kb inversion clade</taxon>
        <taxon>dalbergioids sensu lato</taxon>
        <taxon>Dalbergieae</taxon>
        <taxon>Pterocarpus clade</taxon>
        <taxon>Arachis</taxon>
    </lineage>
</organism>
<evidence type="ECO:0000313" key="3">
    <source>
        <dbReference type="Proteomes" id="UP000289738"/>
    </source>
</evidence>
<evidence type="ECO:0000256" key="1">
    <source>
        <dbReference type="SAM" id="Coils"/>
    </source>
</evidence>
<protein>
    <submittedName>
        <fullName evidence="2">Uncharacterized protein</fullName>
    </submittedName>
</protein>
<dbReference type="EMBL" id="SDMP01000011">
    <property type="protein sequence ID" value="RYR28714.1"/>
    <property type="molecule type" value="Genomic_DNA"/>
</dbReference>
<keyword evidence="3" id="KW-1185">Reference proteome</keyword>
<dbReference type="Proteomes" id="UP000289738">
    <property type="component" value="Chromosome B01"/>
</dbReference>
<accession>A0A445AQQ3</accession>
<proteinExistence type="predicted"/>
<gene>
    <name evidence="2" type="ORF">Ahy_B01g052868</name>
</gene>
<reference evidence="2 3" key="1">
    <citation type="submission" date="2019-01" db="EMBL/GenBank/DDBJ databases">
        <title>Sequencing of cultivated peanut Arachis hypogaea provides insights into genome evolution and oil improvement.</title>
        <authorList>
            <person name="Chen X."/>
        </authorList>
    </citation>
    <scope>NUCLEOTIDE SEQUENCE [LARGE SCALE GENOMIC DNA]</scope>
    <source>
        <strain evidence="3">cv. Fuhuasheng</strain>
        <tissue evidence="2">Leaves</tissue>
    </source>
</reference>
<evidence type="ECO:0000313" key="2">
    <source>
        <dbReference type="EMBL" id="RYR28714.1"/>
    </source>
</evidence>
<feature type="coiled-coil region" evidence="1">
    <location>
        <begin position="53"/>
        <end position="87"/>
    </location>
</feature>